<feature type="signal peptide" evidence="1">
    <location>
        <begin position="1"/>
        <end position="26"/>
    </location>
</feature>
<keyword evidence="3" id="KW-1185">Reference proteome</keyword>
<proteinExistence type="predicted"/>
<sequence>MKKISMMRMILMGFLLITFTLQTAQADTLAEKKRWYNELNQMVKDPNVLWLPTSIFMEDVQFLTIDQVKRNITQNLLSNPQFNVHTSREFLEQYIRTSIRQSIELSNLSKLHAKQTLLPQLADEIQRLESQQGNDWRKGGKEFRDLMTELNSRPAPDYSAGSNQAISDNNEPHYASCPKFNTKSKRCWPAYTSGVTGGNTYTQCCYYAGSGSHIISETPYLHGKKDGTELQWTKHSNSFYFAKRKNWKNGKLDGIFETYTWMPAVNGPFLTSVDQYSQGQKVGHSVDYKVSGKRIETIWFNGVSEKIYYYNPDGSLEKCATKDHATRRWRDCDTGKLW</sequence>
<protein>
    <recommendedName>
        <fullName evidence="4">MORN repeat variant</fullName>
    </recommendedName>
</protein>
<feature type="chain" id="PRO_5028839657" description="MORN repeat variant" evidence="1">
    <location>
        <begin position="27"/>
        <end position="338"/>
    </location>
</feature>
<dbReference type="RefSeq" id="WP_173285281.1">
    <property type="nucleotide sequence ID" value="NZ_CP054020.1"/>
</dbReference>
<dbReference type="KEGG" id="txa:HQN79_07290"/>
<evidence type="ECO:0000313" key="2">
    <source>
        <dbReference type="EMBL" id="QKI89383.1"/>
    </source>
</evidence>
<organism evidence="2 3">
    <name type="scientific">Thiomicrorhabdus xiamenensis</name>
    <dbReference type="NCBI Taxonomy" id="2739063"/>
    <lineage>
        <taxon>Bacteria</taxon>
        <taxon>Pseudomonadati</taxon>
        <taxon>Pseudomonadota</taxon>
        <taxon>Gammaproteobacteria</taxon>
        <taxon>Thiotrichales</taxon>
        <taxon>Piscirickettsiaceae</taxon>
        <taxon>Thiomicrorhabdus</taxon>
    </lineage>
</organism>
<gene>
    <name evidence="2" type="ORF">HQN79_07290</name>
</gene>
<dbReference type="EMBL" id="CP054020">
    <property type="protein sequence ID" value="QKI89383.1"/>
    <property type="molecule type" value="Genomic_DNA"/>
</dbReference>
<dbReference type="AlphaFoldDB" id="A0A7D4SSG5"/>
<evidence type="ECO:0000256" key="1">
    <source>
        <dbReference type="SAM" id="SignalP"/>
    </source>
</evidence>
<dbReference type="Gene3D" id="2.20.110.10">
    <property type="entry name" value="Histone H3 K4-specific methyltransferase SET7/9 N-terminal domain"/>
    <property type="match status" value="1"/>
</dbReference>
<evidence type="ECO:0008006" key="4">
    <source>
        <dbReference type="Google" id="ProtNLM"/>
    </source>
</evidence>
<accession>A0A7D4SSG5</accession>
<evidence type="ECO:0000313" key="3">
    <source>
        <dbReference type="Proteomes" id="UP000504724"/>
    </source>
</evidence>
<dbReference type="Proteomes" id="UP000504724">
    <property type="component" value="Chromosome"/>
</dbReference>
<reference evidence="2 3" key="1">
    <citation type="submission" date="2020-05" db="EMBL/GenBank/DDBJ databases">
        <title>Thiomicrorhabdus sediminis sp.nov. and Thiomicrorhabdus xiamenensis sp.nov., novel sulfur-oxidizing bacteria isolated from coastal sediment.</title>
        <authorList>
            <person name="Liu X."/>
        </authorList>
    </citation>
    <scope>NUCLEOTIDE SEQUENCE [LARGE SCALE GENOMIC DNA]</scope>
    <source>
        <strain evidence="2 3">G2</strain>
    </source>
</reference>
<keyword evidence="1" id="KW-0732">Signal</keyword>
<name>A0A7D4SSG5_9GAMM</name>
<dbReference type="SUPFAM" id="SSF82185">
    <property type="entry name" value="Histone H3 K4-specific methyltransferase SET7/9 N-terminal domain"/>
    <property type="match status" value="1"/>
</dbReference>